<dbReference type="GO" id="GO:0020037">
    <property type="term" value="F:heme binding"/>
    <property type="evidence" value="ECO:0007669"/>
    <property type="project" value="InterPro"/>
</dbReference>
<organism evidence="8 9">
    <name type="scientific">Clohesyomyces aquaticus</name>
    <dbReference type="NCBI Taxonomy" id="1231657"/>
    <lineage>
        <taxon>Eukaryota</taxon>
        <taxon>Fungi</taxon>
        <taxon>Dikarya</taxon>
        <taxon>Ascomycota</taxon>
        <taxon>Pezizomycotina</taxon>
        <taxon>Dothideomycetes</taxon>
        <taxon>Pleosporomycetidae</taxon>
        <taxon>Pleosporales</taxon>
        <taxon>Lindgomycetaceae</taxon>
        <taxon>Clohesyomyces</taxon>
    </lineage>
</organism>
<keyword evidence="6" id="KW-0349">Heme</keyword>
<feature type="transmembrane region" description="Helical" evidence="7">
    <location>
        <begin position="7"/>
        <end position="30"/>
    </location>
</feature>
<comment type="caution">
    <text evidence="8">The sequence shown here is derived from an EMBL/GenBank/DDBJ whole genome shotgun (WGS) entry which is preliminary data.</text>
</comment>
<dbReference type="PRINTS" id="PR00385">
    <property type="entry name" value="P450"/>
</dbReference>
<dbReference type="PANTHER" id="PTHR24305">
    <property type="entry name" value="CYTOCHROME P450"/>
    <property type="match status" value="1"/>
</dbReference>
<feature type="binding site" description="axial binding residue" evidence="6">
    <location>
        <position position="444"/>
    </location>
    <ligand>
        <name>heme</name>
        <dbReference type="ChEBI" id="CHEBI:30413"/>
    </ligand>
    <ligandPart>
        <name>Fe</name>
        <dbReference type="ChEBI" id="CHEBI:18248"/>
    </ligandPart>
</feature>
<comment type="pathway">
    <text evidence="1">Hormone biosynthesis.</text>
</comment>
<keyword evidence="7" id="KW-0472">Membrane</keyword>
<dbReference type="InterPro" id="IPR001128">
    <property type="entry name" value="Cyt_P450"/>
</dbReference>
<dbReference type="OrthoDB" id="3934656at2759"/>
<dbReference type="CDD" id="cd11060">
    <property type="entry name" value="CYP57A1-like"/>
    <property type="match status" value="1"/>
</dbReference>
<dbReference type="GO" id="GO:0005506">
    <property type="term" value="F:iron ion binding"/>
    <property type="evidence" value="ECO:0007669"/>
    <property type="project" value="InterPro"/>
</dbReference>
<name>A0A1Y2A738_9PLEO</name>
<protein>
    <recommendedName>
        <fullName evidence="4">Cytochrome P450 monooxygenase ABA1</fullName>
    </recommendedName>
    <alternativeName>
        <fullName evidence="5">Abscisic acid biosynthesis protein 1</fullName>
    </alternativeName>
    <alternativeName>
        <fullName evidence="3">Cytochrome P450 monooxygenase aba1</fullName>
    </alternativeName>
</protein>
<evidence type="ECO:0000256" key="6">
    <source>
        <dbReference type="PIRSR" id="PIRSR602401-1"/>
    </source>
</evidence>
<dbReference type="EMBL" id="MCFA01000008">
    <property type="protein sequence ID" value="ORY18140.1"/>
    <property type="molecule type" value="Genomic_DNA"/>
</dbReference>
<evidence type="ECO:0000256" key="3">
    <source>
        <dbReference type="ARBA" id="ARBA00067672"/>
    </source>
</evidence>
<sequence>MDQLPRTTVAIGVTSALVVAYLVLIGVQWYRLSHVPGPWWAALTKYWMVRESLRGRQPNAFKEANAKYGSLVRVGPNELVTDDPELMRKMMAVRSAYTRGPWFNAMKFEPGRDNLLSMRDDVAHTKLRNKMAFGYSGKENPSMEGTIDAQITKLVELIESKYLSDGSAHRPMDLAQKAQYFTLDVISDLAFGRAFGYLTQDADVYDYIKITGSYIPVMLTLANVPSLADLLHSRYLSGLLPKESDKLGFGAFIGVAKKVVAERFEGTPKPHHDMLGSFIRHGLTQEQASGEALLQVIAGSDTSASCIRFVILNILTNPTSYRKLQSEIDTRIAAGKISSPVKDSEGRDMPYLQAAIKEGLRIMPPASGAFFKTVPPGGDVIDGKLIPAGTQIGSSPLSIHHSKKIFGADADVFRPERWLEASPEKLAEMQSTVDLVFHYGKWQCLGKSVALMEFNKIFVELLRRFDFSITNPERPVRIKNAGIWIMEDFWVRIERR</sequence>
<dbReference type="FunFam" id="1.10.630.10:FF:000076">
    <property type="entry name" value="Cytochrome P450 monooxygenase"/>
    <property type="match status" value="1"/>
</dbReference>
<keyword evidence="7" id="KW-0812">Transmembrane</keyword>
<evidence type="ECO:0000313" key="9">
    <source>
        <dbReference type="Proteomes" id="UP000193144"/>
    </source>
</evidence>
<gene>
    <name evidence="8" type="ORF">BCR34DRAFT_621524</name>
</gene>
<dbReference type="SUPFAM" id="SSF48264">
    <property type="entry name" value="Cytochrome P450"/>
    <property type="match status" value="1"/>
</dbReference>
<dbReference type="GO" id="GO:0004497">
    <property type="term" value="F:monooxygenase activity"/>
    <property type="evidence" value="ECO:0007669"/>
    <property type="project" value="InterPro"/>
</dbReference>
<reference evidence="8 9" key="1">
    <citation type="submission" date="2016-07" db="EMBL/GenBank/DDBJ databases">
        <title>Pervasive Adenine N6-methylation of Active Genes in Fungi.</title>
        <authorList>
            <consortium name="DOE Joint Genome Institute"/>
            <person name="Mondo S.J."/>
            <person name="Dannebaum R.O."/>
            <person name="Kuo R.C."/>
            <person name="Labutti K."/>
            <person name="Haridas S."/>
            <person name="Kuo A."/>
            <person name="Salamov A."/>
            <person name="Ahrendt S.R."/>
            <person name="Lipzen A."/>
            <person name="Sullivan W."/>
            <person name="Andreopoulos W.B."/>
            <person name="Clum A."/>
            <person name="Lindquist E."/>
            <person name="Daum C."/>
            <person name="Ramamoorthy G.K."/>
            <person name="Gryganskyi A."/>
            <person name="Culley D."/>
            <person name="Magnuson J.K."/>
            <person name="James T.Y."/>
            <person name="O'Malley M.A."/>
            <person name="Stajich J.E."/>
            <person name="Spatafora J.W."/>
            <person name="Visel A."/>
            <person name="Grigoriev I.V."/>
        </authorList>
    </citation>
    <scope>NUCLEOTIDE SEQUENCE [LARGE SCALE GENOMIC DNA]</scope>
    <source>
        <strain evidence="8 9">CBS 115471</strain>
    </source>
</reference>
<dbReference type="AlphaFoldDB" id="A0A1Y2A738"/>
<dbReference type="Gene3D" id="1.10.630.10">
    <property type="entry name" value="Cytochrome P450"/>
    <property type="match status" value="1"/>
</dbReference>
<keyword evidence="2" id="KW-0843">Virulence</keyword>
<evidence type="ECO:0000256" key="4">
    <source>
        <dbReference type="ARBA" id="ARBA00068222"/>
    </source>
</evidence>
<keyword evidence="6" id="KW-0479">Metal-binding</keyword>
<proteinExistence type="predicted"/>
<keyword evidence="9" id="KW-1185">Reference proteome</keyword>
<accession>A0A1Y2A738</accession>
<dbReference type="GO" id="GO:0016705">
    <property type="term" value="F:oxidoreductase activity, acting on paired donors, with incorporation or reduction of molecular oxygen"/>
    <property type="evidence" value="ECO:0007669"/>
    <property type="project" value="InterPro"/>
</dbReference>
<dbReference type="STRING" id="1231657.A0A1Y2A738"/>
<dbReference type="Pfam" id="PF00067">
    <property type="entry name" value="p450"/>
    <property type="match status" value="1"/>
</dbReference>
<comment type="cofactor">
    <cofactor evidence="6">
        <name>heme</name>
        <dbReference type="ChEBI" id="CHEBI:30413"/>
    </cofactor>
</comment>
<dbReference type="PRINTS" id="PR00463">
    <property type="entry name" value="EP450I"/>
</dbReference>
<evidence type="ECO:0000256" key="7">
    <source>
        <dbReference type="SAM" id="Phobius"/>
    </source>
</evidence>
<dbReference type="InterPro" id="IPR002401">
    <property type="entry name" value="Cyt_P450_E_grp-I"/>
</dbReference>
<dbReference type="InterPro" id="IPR036396">
    <property type="entry name" value="Cyt_P450_sf"/>
</dbReference>
<evidence type="ECO:0000256" key="5">
    <source>
        <dbReference type="ARBA" id="ARBA00079990"/>
    </source>
</evidence>
<keyword evidence="7" id="KW-1133">Transmembrane helix</keyword>
<evidence type="ECO:0000256" key="1">
    <source>
        <dbReference type="ARBA" id="ARBA00004972"/>
    </source>
</evidence>
<evidence type="ECO:0000313" key="8">
    <source>
        <dbReference type="EMBL" id="ORY18140.1"/>
    </source>
</evidence>
<dbReference type="PANTHER" id="PTHR24305:SF168">
    <property type="entry name" value="P450, PUTATIVE (EUROFUNG)-RELATED"/>
    <property type="match status" value="1"/>
</dbReference>
<dbReference type="InterPro" id="IPR050121">
    <property type="entry name" value="Cytochrome_P450_monoxygenase"/>
</dbReference>
<dbReference type="Proteomes" id="UP000193144">
    <property type="component" value="Unassembled WGS sequence"/>
</dbReference>
<evidence type="ECO:0000256" key="2">
    <source>
        <dbReference type="ARBA" id="ARBA00023026"/>
    </source>
</evidence>
<keyword evidence="6" id="KW-0408">Iron</keyword>